<comment type="caution">
    <text evidence="1">The sequence shown here is derived from an EMBL/GenBank/DDBJ whole genome shotgun (WGS) entry which is preliminary data.</text>
</comment>
<reference evidence="1" key="1">
    <citation type="journal article" date="2021" name="PeerJ">
        <title>Extensive microbial diversity within the chicken gut microbiome revealed by metagenomics and culture.</title>
        <authorList>
            <person name="Gilroy R."/>
            <person name="Ravi A."/>
            <person name="Getino M."/>
            <person name="Pursley I."/>
            <person name="Horton D.L."/>
            <person name="Alikhan N.F."/>
            <person name="Baker D."/>
            <person name="Gharbi K."/>
            <person name="Hall N."/>
            <person name="Watson M."/>
            <person name="Adriaenssens E.M."/>
            <person name="Foster-Nyarko E."/>
            <person name="Jarju S."/>
            <person name="Secka A."/>
            <person name="Antonio M."/>
            <person name="Oren A."/>
            <person name="Chaudhuri R.R."/>
            <person name="La Ragione R."/>
            <person name="Hildebrand F."/>
            <person name="Pallen M.J."/>
        </authorList>
    </citation>
    <scope>NUCLEOTIDE SEQUENCE</scope>
    <source>
        <strain evidence="1">CHK135-1449</strain>
    </source>
</reference>
<dbReference type="AlphaFoldDB" id="A0A9D2UV01"/>
<gene>
    <name evidence="1" type="ORF">K8V79_12935</name>
</gene>
<proteinExistence type="predicted"/>
<dbReference type="InterPro" id="IPR044925">
    <property type="entry name" value="His-Me_finger_sf"/>
</dbReference>
<evidence type="ECO:0008006" key="3">
    <source>
        <dbReference type="Google" id="ProtNLM"/>
    </source>
</evidence>
<evidence type="ECO:0000313" key="2">
    <source>
        <dbReference type="Proteomes" id="UP000787156"/>
    </source>
</evidence>
<organism evidence="1 2">
    <name type="scientific">Acinetobacter lwoffii</name>
    <dbReference type="NCBI Taxonomy" id="28090"/>
    <lineage>
        <taxon>Bacteria</taxon>
        <taxon>Pseudomonadati</taxon>
        <taxon>Pseudomonadota</taxon>
        <taxon>Gammaproteobacteria</taxon>
        <taxon>Moraxellales</taxon>
        <taxon>Moraxellaceae</taxon>
        <taxon>Acinetobacter</taxon>
    </lineage>
</organism>
<dbReference type="Proteomes" id="UP000787156">
    <property type="component" value="Unassembled WGS sequence"/>
</dbReference>
<dbReference type="EMBL" id="DYWX01000142">
    <property type="protein sequence ID" value="HJF29113.1"/>
    <property type="molecule type" value="Genomic_DNA"/>
</dbReference>
<reference evidence="1" key="2">
    <citation type="submission" date="2021-09" db="EMBL/GenBank/DDBJ databases">
        <authorList>
            <person name="Gilroy R."/>
        </authorList>
    </citation>
    <scope>NUCLEOTIDE SEQUENCE</scope>
    <source>
        <strain evidence="1">CHK135-1449</strain>
    </source>
</reference>
<sequence>MTDCNSKVITEAMQSRIKSFVKKAKIIHGGRYDYSLTTFIDSKYKVNIICKKHGVFEQTIYRHLQGRGCSRCSGNIKFQDEMIADFRRVHGDKYDYSQVVYVNAKTKIKIICPLHGEFWQTPDNHKKYGGCYECVGMSKIGVPLRWLEENKYCNSDECLIWPFSLFPDGYGQVRYKGRSQNASRVMCIFSHGKPIYQGLEAAHSCGKGHLGCVNPKHLRWDTPKGNCLDKLEHGTDTRGEKNWNAKLTVDAVREIRRAYSDATKESLAEKFGVHVTTIRDVFKGRSWAWLE</sequence>
<protein>
    <recommendedName>
        <fullName evidence="3">HNH nuclease domain-containing protein</fullName>
    </recommendedName>
</protein>
<dbReference type="SUPFAM" id="SSF54060">
    <property type="entry name" value="His-Me finger endonucleases"/>
    <property type="match status" value="1"/>
</dbReference>
<accession>A0A9D2UV01</accession>
<name>A0A9D2UV01_ACILW</name>
<evidence type="ECO:0000313" key="1">
    <source>
        <dbReference type="EMBL" id="HJF29113.1"/>
    </source>
</evidence>